<dbReference type="EMBL" id="BX284601">
    <property type="protein sequence ID" value="CCD73522.1"/>
    <property type="molecule type" value="Genomic_DNA"/>
</dbReference>
<proteinExistence type="predicted"/>
<dbReference type="InParanoid" id="Q95XT1"/>
<dbReference type="Bgee" id="WBGene00022124">
    <property type="expression patterns" value="Expressed in germ line (C elegans) and 4 other cell types or tissues"/>
</dbReference>
<dbReference type="RefSeq" id="NP_491083.1">
    <property type="nucleotide sequence ID" value="NM_058682.4"/>
</dbReference>
<dbReference type="GO" id="GO:0005634">
    <property type="term" value="C:nucleus"/>
    <property type="evidence" value="ECO:0000314"/>
    <property type="project" value="WormBase"/>
</dbReference>
<dbReference type="KEGG" id="cel:CELE_Y71F9AR.3"/>
<dbReference type="AlphaFoldDB" id="Q95XT1"/>
<dbReference type="STRING" id="6239.Y71F9AR.3.1"/>
<dbReference type="WormBase" id="Y71F9AR.3">
    <property type="protein sequence ID" value="CE26245"/>
    <property type="gene ID" value="WBGene00022124"/>
    <property type="gene designation" value="supr-1"/>
</dbReference>
<feature type="region of interest" description="Disordered" evidence="1">
    <location>
        <begin position="276"/>
        <end position="315"/>
    </location>
</feature>
<feature type="region of interest" description="Disordered" evidence="1">
    <location>
        <begin position="389"/>
        <end position="408"/>
    </location>
</feature>
<organism evidence="2 3">
    <name type="scientific">Caenorhabditis elegans</name>
    <dbReference type="NCBI Taxonomy" id="6239"/>
    <lineage>
        <taxon>Eukaryota</taxon>
        <taxon>Metazoa</taxon>
        <taxon>Ecdysozoa</taxon>
        <taxon>Nematoda</taxon>
        <taxon>Chromadorea</taxon>
        <taxon>Rhabditida</taxon>
        <taxon>Rhabditina</taxon>
        <taxon>Rhabditomorpha</taxon>
        <taxon>Rhabditoidea</taxon>
        <taxon>Rhabditidae</taxon>
        <taxon>Peloderinae</taxon>
        <taxon>Caenorhabditis</taxon>
    </lineage>
</organism>
<keyword evidence="3" id="KW-1185">Reference proteome</keyword>
<dbReference type="GO" id="GO:0005737">
    <property type="term" value="C:cytoplasm"/>
    <property type="evidence" value="ECO:0000314"/>
    <property type="project" value="WormBase"/>
</dbReference>
<feature type="compositionally biased region" description="Low complexity" evidence="1">
    <location>
        <begin position="200"/>
        <end position="213"/>
    </location>
</feature>
<dbReference type="GO" id="GO:0030424">
    <property type="term" value="C:axon"/>
    <property type="evidence" value="ECO:0000314"/>
    <property type="project" value="WormBase"/>
</dbReference>
<dbReference type="UCSC" id="Y71F9AR.3">
    <property type="organism name" value="c. elegans"/>
</dbReference>
<sequence>MKLEDSCAQRNLVLNLLHREIGTQYRKYGSIRNTYRHPYQLIAAVLPDLSAGHSMDRYDPTASPSFSTYAKCLGFSPDGKYMAFHSHARSAISVLRYSGLENFVKDNVDLRTFFKKIDTFQLKRFVRTLNCRLNRVLGSWWTDDSSILIVQLSLNKIYDEDSDQNESDEEQLPQAYDIVNHDADFFANELPSTPSEREASPPSSSQFSNSAAPNLPETKQPPTTTDQYSETSRTIPFYLAMESAATISLDGERVAGETSRTMPVYHSLTASIIDGERDGWEVDPSIPSTSNWCPPREEEEPREKRQKIGEDSSFSDFDSLFDQLTENLSHNKSQENRSPAMRSLIENLRNNPRISSRQGSPITNASGLGYSAPGSILRRSRASAIPVLPNFHDDSADEEEEENSERSDTVMGFLAFDVKTSTTTPLILRNLNNNFKCHMRNRRLTVCCNENLIETYQLTKSNGKNEWEKIGQTRLPNLNSFPIDLHYRCGTAVGMSSRMEEVEQGQIFTDVFNFHRFHSPIQQDILTILHRDAPEHASRLFGKSPKLTQCHMISDDLLAVTMTFHKRRSSPLHIGATISILDSSITVYPNYHEYLKLLFTHHLPDLLPRHWTYLNPTPAHEQPWFKNSLINVSNPDELNNFDRLFEVYHILISNFNNVKSTSNPLTDAFFNAAEAEDFMNMGKSTNHYPRDTSAWNHFHENEEFGATLYYHPIDPVLFLKVGSFWLVAHRQADVSDDFIVSKNLEH</sequence>
<dbReference type="FunCoup" id="Q95XT1">
    <property type="interactions" value="505"/>
</dbReference>
<evidence type="ECO:0000256" key="1">
    <source>
        <dbReference type="SAM" id="MobiDB-lite"/>
    </source>
</evidence>
<reference evidence="2 3" key="1">
    <citation type="journal article" date="1998" name="Science">
        <title>Genome sequence of the nematode C. elegans: a platform for investigating biology.</title>
        <authorList>
            <consortium name="The C. elegans sequencing consortium"/>
            <person name="Sulson J.E."/>
            <person name="Waterston R."/>
        </authorList>
    </citation>
    <scope>NUCLEOTIDE SEQUENCE [LARGE SCALE GENOMIC DNA]</scope>
    <source>
        <strain evidence="2 3">Bristol N2</strain>
    </source>
</reference>
<dbReference type="eggNOG" id="ENOG502THBQ">
    <property type="taxonomic scope" value="Eukaryota"/>
</dbReference>
<evidence type="ECO:0000313" key="2">
    <source>
        <dbReference type="EMBL" id="CCD73522.1"/>
    </source>
</evidence>
<protein>
    <submittedName>
        <fullName evidence="2">SUPpressor of Rpm-1</fullName>
    </submittedName>
</protein>
<dbReference type="OrthoDB" id="5809841at2759"/>
<feature type="compositionally biased region" description="Polar residues" evidence="1">
    <location>
        <begin position="220"/>
        <end position="230"/>
    </location>
</feature>
<dbReference type="PeptideAtlas" id="Q95XT1"/>
<dbReference type="HOGENOM" id="CLU_372659_0_0_1"/>
<evidence type="ECO:0000313" key="3">
    <source>
        <dbReference type="Proteomes" id="UP000001940"/>
    </source>
</evidence>
<dbReference type="PaxDb" id="6239-Y71F9AR.3"/>
<feature type="region of interest" description="Disordered" evidence="1">
    <location>
        <begin position="189"/>
        <end position="230"/>
    </location>
</feature>
<gene>
    <name evidence="2 4" type="primary">supr-1</name>
    <name evidence="2" type="ORF">CELE_Y71F9AR.3</name>
    <name evidence="4" type="ORF">Y71F9AR.3</name>
</gene>
<dbReference type="CTD" id="171869"/>
<dbReference type="GeneID" id="171869"/>
<dbReference type="OMA" id="YLAFHSH"/>
<name>Q95XT1_CAEEL</name>
<accession>Q95XT1</accession>
<feature type="compositionally biased region" description="Basic and acidic residues" evidence="1">
    <location>
        <begin position="295"/>
        <end position="310"/>
    </location>
</feature>
<dbReference type="AGR" id="WB:WBGene00022124"/>
<dbReference type="Proteomes" id="UP000001940">
    <property type="component" value="Chromosome I"/>
</dbReference>
<evidence type="ECO:0000313" key="4">
    <source>
        <dbReference type="WormBase" id="Y71F9AR.3"/>
    </source>
</evidence>